<gene>
    <name evidence="2" type="ORF">DEO72_LG1g1899</name>
</gene>
<dbReference type="AlphaFoldDB" id="A0A4D6KRD1"/>
<proteinExistence type="predicted"/>
<evidence type="ECO:0000256" key="1">
    <source>
        <dbReference type="SAM" id="MobiDB-lite"/>
    </source>
</evidence>
<feature type="compositionally biased region" description="Low complexity" evidence="1">
    <location>
        <begin position="132"/>
        <end position="143"/>
    </location>
</feature>
<name>A0A4D6KRD1_VIGUN</name>
<dbReference type="EMBL" id="CP039345">
    <property type="protein sequence ID" value="QCD78267.1"/>
    <property type="molecule type" value="Genomic_DNA"/>
</dbReference>
<organism evidence="2 3">
    <name type="scientific">Vigna unguiculata</name>
    <name type="common">Cowpea</name>
    <dbReference type="NCBI Taxonomy" id="3917"/>
    <lineage>
        <taxon>Eukaryota</taxon>
        <taxon>Viridiplantae</taxon>
        <taxon>Streptophyta</taxon>
        <taxon>Embryophyta</taxon>
        <taxon>Tracheophyta</taxon>
        <taxon>Spermatophyta</taxon>
        <taxon>Magnoliopsida</taxon>
        <taxon>eudicotyledons</taxon>
        <taxon>Gunneridae</taxon>
        <taxon>Pentapetalae</taxon>
        <taxon>rosids</taxon>
        <taxon>fabids</taxon>
        <taxon>Fabales</taxon>
        <taxon>Fabaceae</taxon>
        <taxon>Papilionoideae</taxon>
        <taxon>50 kb inversion clade</taxon>
        <taxon>NPAAA clade</taxon>
        <taxon>indigoferoid/millettioid clade</taxon>
        <taxon>Phaseoleae</taxon>
        <taxon>Vigna</taxon>
    </lineage>
</organism>
<feature type="compositionally biased region" description="Pro residues" evidence="1">
    <location>
        <begin position="93"/>
        <end position="103"/>
    </location>
</feature>
<evidence type="ECO:0000313" key="2">
    <source>
        <dbReference type="EMBL" id="QCD78267.1"/>
    </source>
</evidence>
<feature type="region of interest" description="Disordered" evidence="1">
    <location>
        <begin position="36"/>
        <end position="143"/>
    </location>
</feature>
<sequence length="235" mass="24985">MSNNNFESYHSLLLHLLLSEQNALLSLCHYGGKLRPNPDSETSSSSVTATSTAATWRPSVPDSAALPLATVLPPSSPARSGSGRRSGSTSPRLPQPPTPPPQPTTTVTLMPIPTLPLASSSAAGPPPPPTTRPLSPTSLPGGSSVTPLLVNSMVQIAVLEEQKRMMVVKKENEPTTGSDQSAVKHTNNTHEKQGKFNMNEILEETKDSNIVKLDHGLDLQSNNDETSDTQLETNI</sequence>
<keyword evidence="3" id="KW-1185">Reference proteome</keyword>
<protein>
    <submittedName>
        <fullName evidence="2">Uncharacterized protein</fullName>
    </submittedName>
</protein>
<feature type="compositionally biased region" description="Low complexity" evidence="1">
    <location>
        <begin position="77"/>
        <end position="92"/>
    </location>
</feature>
<evidence type="ECO:0000313" key="3">
    <source>
        <dbReference type="Proteomes" id="UP000501690"/>
    </source>
</evidence>
<reference evidence="2 3" key="1">
    <citation type="submission" date="2019-04" db="EMBL/GenBank/DDBJ databases">
        <title>An improved genome assembly and genetic linkage map for asparagus bean, Vigna unguiculata ssp. sesquipedialis.</title>
        <authorList>
            <person name="Xia Q."/>
            <person name="Zhang R."/>
            <person name="Dong Y."/>
        </authorList>
    </citation>
    <scope>NUCLEOTIDE SEQUENCE [LARGE SCALE GENOMIC DNA]</scope>
    <source>
        <tissue evidence="2">Leaf</tissue>
    </source>
</reference>
<dbReference type="Proteomes" id="UP000501690">
    <property type="component" value="Linkage Group LG1"/>
</dbReference>
<accession>A0A4D6KRD1</accession>
<feature type="compositionally biased region" description="Low complexity" evidence="1">
    <location>
        <begin position="111"/>
        <end position="123"/>
    </location>
</feature>
<feature type="compositionally biased region" description="Low complexity" evidence="1">
    <location>
        <begin position="42"/>
        <end position="55"/>
    </location>
</feature>